<dbReference type="EMBL" id="AAMD01000096">
    <property type="protein sequence ID" value="EAU64988.1"/>
    <property type="molecule type" value="Genomic_DNA"/>
</dbReference>
<organism evidence="1 2">
    <name type="scientific">Stigmatella aurantiaca (strain DW4/3-1)</name>
    <dbReference type="NCBI Taxonomy" id="378806"/>
    <lineage>
        <taxon>Bacteria</taxon>
        <taxon>Pseudomonadati</taxon>
        <taxon>Myxococcota</taxon>
        <taxon>Myxococcia</taxon>
        <taxon>Myxococcales</taxon>
        <taxon>Cystobacterineae</taxon>
        <taxon>Archangiaceae</taxon>
        <taxon>Stigmatella</taxon>
    </lineage>
</organism>
<accession>Q08WY8</accession>
<protein>
    <submittedName>
        <fullName evidence="1">Uncharacterized protein</fullName>
    </submittedName>
</protein>
<reference evidence="1 2" key="1">
    <citation type="submission" date="2006-04" db="EMBL/GenBank/DDBJ databases">
        <authorList>
            <person name="Nierman W.C."/>
        </authorList>
    </citation>
    <scope>NUCLEOTIDE SEQUENCE [LARGE SCALE GENOMIC DNA]</scope>
    <source>
        <strain evidence="1 2">DW4/3-1</strain>
    </source>
</reference>
<dbReference type="AlphaFoldDB" id="Q08WY8"/>
<evidence type="ECO:0000313" key="1">
    <source>
        <dbReference type="EMBL" id="EAU64988.1"/>
    </source>
</evidence>
<gene>
    <name evidence="1" type="ORF">STIAU_5981</name>
</gene>
<sequence>MCWARSCSLHLQSLGHLGLLGASDGGDHLHLLGFLDVERGHALAQPHHDDPVGHGEHVHQVVADDNDRQPLLAQPADEVQHLPRLGHAERRRGLIQEHHLRLAHHRPRHRDGLALATGQRRHLRPHAGDAHRQPLEQGRGLLLHDRFIQPAHGLPSARRALLAPEEQVAHHVQVIAQREVLIHGGDPQRRGHLRPRQGDLPALEEGVALINGDDPRDDLDQGRLASAVVTTEGNHLTGLDFEVHLGQRLDGSEALGDSLQRKQRIRGHRFPFPALLDLSRRAGVLVGARADLLGLPEAVRHDGGLHVLLRHGDGRQQDGRDVLLAVVHLGVDLALGHLAAQQRHGQLGGGLGLGLDGLVDGHVLLAHQHALDAGQLRVLTGHGRQRVDAGRLHRGDGPAGGAVIGRVHADDLVLAQRGDGLLHLLLSLVRAPVRGVVLGAHHQPAAIQDAVRAGLEELRVVVRGRAVDDDDGALVLAVRLELVEQRLALELADLLVVERDVVVDVRVGDEPVVADDGHLGLTGAGHHGRGGRRVHRVEHQHLRAVGQRRLGLALLLGGVLVRVAVDDLAVRAQLLDLALEVRPVVGLIAGRLRLGQQQGDLPTRTLLRGGGSSRRCFFVLAFASRNQDHHCRQHHRGAHAGHRRASFHSCLPLKK</sequence>
<dbReference type="AntiFam" id="ANF00095">
    <property type="entry name" value="Shadow ORF (opposite ABC transporters)"/>
</dbReference>
<comment type="caution">
    <text evidence="1">The sequence shown here is derived from an EMBL/GenBank/DDBJ whole genome shotgun (WGS) entry which is preliminary data.</text>
</comment>
<name>Q08WY8_STIAD</name>
<dbReference type="Proteomes" id="UP000032702">
    <property type="component" value="Unassembled WGS sequence"/>
</dbReference>
<proteinExistence type="predicted"/>
<evidence type="ECO:0000313" key="2">
    <source>
        <dbReference type="Proteomes" id="UP000032702"/>
    </source>
</evidence>